<organism evidence="2 3">
    <name type="scientific">Ceratopteris richardii</name>
    <name type="common">Triangle waterfern</name>
    <dbReference type="NCBI Taxonomy" id="49495"/>
    <lineage>
        <taxon>Eukaryota</taxon>
        <taxon>Viridiplantae</taxon>
        <taxon>Streptophyta</taxon>
        <taxon>Embryophyta</taxon>
        <taxon>Tracheophyta</taxon>
        <taxon>Polypodiopsida</taxon>
        <taxon>Polypodiidae</taxon>
        <taxon>Polypodiales</taxon>
        <taxon>Pteridineae</taxon>
        <taxon>Pteridaceae</taxon>
        <taxon>Parkerioideae</taxon>
        <taxon>Ceratopteris</taxon>
    </lineage>
</organism>
<sequence length="119" mass="13430">MKHLGADLYIVTQDHSVEKRMDEIGELAATKIPIDPIERDLTEETEMVKETSIDHSDPRAPEKLFVHEEEEPGDNSPFDNFLKAHKRKSSDGKRKSSDGKSLLVVIGFRALISRGPNVY</sequence>
<dbReference type="AlphaFoldDB" id="A0A8T2VDY9"/>
<gene>
    <name evidence="2" type="ORF">KP509_01G069100</name>
</gene>
<feature type="region of interest" description="Disordered" evidence="1">
    <location>
        <begin position="67"/>
        <end position="98"/>
    </location>
</feature>
<feature type="compositionally biased region" description="Basic and acidic residues" evidence="1">
    <location>
        <begin position="89"/>
        <end position="98"/>
    </location>
</feature>
<protein>
    <submittedName>
        <fullName evidence="2">Uncharacterized protein</fullName>
    </submittedName>
</protein>
<keyword evidence="3" id="KW-1185">Reference proteome</keyword>
<comment type="caution">
    <text evidence="2">The sequence shown here is derived from an EMBL/GenBank/DDBJ whole genome shotgun (WGS) entry which is preliminary data.</text>
</comment>
<reference evidence="2" key="1">
    <citation type="submission" date="2021-08" db="EMBL/GenBank/DDBJ databases">
        <title>WGS assembly of Ceratopteris richardii.</title>
        <authorList>
            <person name="Marchant D.B."/>
            <person name="Chen G."/>
            <person name="Jenkins J."/>
            <person name="Shu S."/>
            <person name="Leebens-Mack J."/>
            <person name="Grimwood J."/>
            <person name="Schmutz J."/>
            <person name="Soltis P."/>
            <person name="Soltis D."/>
            <person name="Chen Z.-H."/>
        </authorList>
    </citation>
    <scope>NUCLEOTIDE SEQUENCE</scope>
    <source>
        <strain evidence="2">Whitten #5841</strain>
        <tissue evidence="2">Leaf</tissue>
    </source>
</reference>
<proteinExistence type="predicted"/>
<dbReference type="Proteomes" id="UP000825935">
    <property type="component" value="Chromosome 1"/>
</dbReference>
<evidence type="ECO:0000256" key="1">
    <source>
        <dbReference type="SAM" id="MobiDB-lite"/>
    </source>
</evidence>
<name>A0A8T2VDY9_CERRI</name>
<dbReference type="EMBL" id="CM035406">
    <property type="protein sequence ID" value="KAH7446697.1"/>
    <property type="molecule type" value="Genomic_DNA"/>
</dbReference>
<accession>A0A8T2VDY9</accession>
<evidence type="ECO:0000313" key="2">
    <source>
        <dbReference type="EMBL" id="KAH7446697.1"/>
    </source>
</evidence>
<evidence type="ECO:0000313" key="3">
    <source>
        <dbReference type="Proteomes" id="UP000825935"/>
    </source>
</evidence>